<evidence type="ECO:0000313" key="2">
    <source>
        <dbReference type="Proteomes" id="UP000023152"/>
    </source>
</evidence>
<name>X6LXX9_RETFI</name>
<comment type="caution">
    <text evidence="1">The sequence shown here is derived from an EMBL/GenBank/DDBJ whole genome shotgun (WGS) entry which is preliminary data.</text>
</comment>
<keyword evidence="2" id="KW-1185">Reference proteome</keyword>
<dbReference type="AlphaFoldDB" id="X6LXX9"/>
<dbReference type="EMBL" id="ASPP01027356">
    <property type="protein sequence ID" value="ETO06221.1"/>
    <property type="molecule type" value="Genomic_DNA"/>
</dbReference>
<dbReference type="Proteomes" id="UP000023152">
    <property type="component" value="Unassembled WGS sequence"/>
</dbReference>
<accession>X6LXX9</accession>
<protein>
    <submittedName>
        <fullName evidence="1">Uncharacterized protein</fullName>
    </submittedName>
</protein>
<evidence type="ECO:0000313" key="1">
    <source>
        <dbReference type="EMBL" id="ETO06221.1"/>
    </source>
</evidence>
<proteinExistence type="predicted"/>
<sequence length="108" mass="12915">MACNPAITQIRNRECISPTSKRRKKKIFKITSSTKHKEKTTLFEGILIYLMFGMKEIGTGREKRTRKSKLREEEKKEKILLVNYFLKYDISNESCKKDEHTKRREEIM</sequence>
<gene>
    <name evidence="1" type="ORF">RFI_31175</name>
</gene>
<reference evidence="1 2" key="1">
    <citation type="journal article" date="2013" name="Curr. Biol.">
        <title>The Genome of the Foraminiferan Reticulomyxa filosa.</title>
        <authorList>
            <person name="Glockner G."/>
            <person name="Hulsmann N."/>
            <person name="Schleicher M."/>
            <person name="Noegel A.A."/>
            <person name="Eichinger L."/>
            <person name="Gallinger C."/>
            <person name="Pawlowski J."/>
            <person name="Sierra R."/>
            <person name="Euteneuer U."/>
            <person name="Pillet L."/>
            <person name="Moustafa A."/>
            <person name="Platzer M."/>
            <person name="Groth M."/>
            <person name="Szafranski K."/>
            <person name="Schliwa M."/>
        </authorList>
    </citation>
    <scope>NUCLEOTIDE SEQUENCE [LARGE SCALE GENOMIC DNA]</scope>
</reference>
<organism evidence="1 2">
    <name type="scientific">Reticulomyxa filosa</name>
    <dbReference type="NCBI Taxonomy" id="46433"/>
    <lineage>
        <taxon>Eukaryota</taxon>
        <taxon>Sar</taxon>
        <taxon>Rhizaria</taxon>
        <taxon>Retaria</taxon>
        <taxon>Foraminifera</taxon>
        <taxon>Monothalamids</taxon>
        <taxon>Reticulomyxidae</taxon>
        <taxon>Reticulomyxa</taxon>
    </lineage>
</organism>